<dbReference type="EMBL" id="LT629779">
    <property type="protein sequence ID" value="SDS53329.1"/>
    <property type="molecule type" value="Genomic_DNA"/>
</dbReference>
<evidence type="ECO:0000313" key="1">
    <source>
        <dbReference type="EMBL" id="SDS53329.1"/>
    </source>
</evidence>
<name>A0A1H1T0Y8_9MICC</name>
<proteinExistence type="predicted"/>
<protein>
    <submittedName>
        <fullName evidence="1">Uncharacterized protein</fullName>
    </submittedName>
</protein>
<organism evidence="1 2">
    <name type="scientific">Pseudarthrobacter equi</name>
    <dbReference type="NCBI Taxonomy" id="728066"/>
    <lineage>
        <taxon>Bacteria</taxon>
        <taxon>Bacillati</taxon>
        <taxon>Actinomycetota</taxon>
        <taxon>Actinomycetes</taxon>
        <taxon>Micrococcales</taxon>
        <taxon>Micrococcaceae</taxon>
        <taxon>Pseudarthrobacter</taxon>
    </lineage>
</organism>
<sequence>MMTLTGEWNVAVNAAPASAHEVHFPQGRAGH</sequence>
<reference evidence="2" key="1">
    <citation type="submission" date="2016-10" db="EMBL/GenBank/DDBJ databases">
        <authorList>
            <person name="Varghese N."/>
            <person name="Submissions S."/>
        </authorList>
    </citation>
    <scope>NUCLEOTIDE SEQUENCE [LARGE SCALE GENOMIC DNA]</scope>
    <source>
        <strain evidence="2">IMMIB L-1606</strain>
    </source>
</reference>
<gene>
    <name evidence="1" type="ORF">SAMN04489743_0276</name>
</gene>
<accession>A0A1H1T0Y8</accession>
<dbReference type="AlphaFoldDB" id="A0A1H1T0Y8"/>
<evidence type="ECO:0000313" key="2">
    <source>
        <dbReference type="Proteomes" id="UP000198751"/>
    </source>
</evidence>
<keyword evidence="2" id="KW-1185">Reference proteome</keyword>
<dbReference type="Proteomes" id="UP000198751">
    <property type="component" value="Chromosome I"/>
</dbReference>